<proteinExistence type="predicted"/>
<evidence type="ECO:0000313" key="2">
    <source>
        <dbReference type="EMBL" id="ETW08382.1"/>
    </source>
</evidence>
<dbReference type="OrthoDB" id="10537043at2759"/>
<sequence>MDSFLALDLSEATPSAILQHANTFVGIDATGDATLDHSSELLVMGQKLMLWLLNDRAHLRQCNKRLKNELDHAVAAAGMVNVKIVKSQSPPKAAQDKSVNSDVDERAPVHPLPSIPRQVLHATTTPPIVSTQPRTDSSPRRHHMELDQSSGIGSVDLLPPSIPVVYLATSTETSCLAPFTSPDSASNPTNPAEKANSIPEGKSQPNMNTARLHLQTLVRGHLARKQFRAMLENILLADDIT</sequence>
<name>A0A024URA2_9STRA</name>
<feature type="compositionally biased region" description="Polar residues" evidence="1">
    <location>
        <begin position="122"/>
        <end position="136"/>
    </location>
</feature>
<dbReference type="VEuPathDB" id="FungiDB:H310_00976"/>
<dbReference type="GeneID" id="20078026"/>
<evidence type="ECO:0000256" key="1">
    <source>
        <dbReference type="SAM" id="MobiDB-lite"/>
    </source>
</evidence>
<dbReference type="AlphaFoldDB" id="A0A024URA2"/>
<feature type="region of interest" description="Disordered" evidence="1">
    <location>
        <begin position="178"/>
        <end position="207"/>
    </location>
</feature>
<reference evidence="2" key="1">
    <citation type="submission" date="2013-12" db="EMBL/GenBank/DDBJ databases">
        <title>The Genome Sequence of Aphanomyces invadans NJM9701.</title>
        <authorList>
            <consortium name="The Broad Institute Genomics Platform"/>
            <person name="Russ C."/>
            <person name="Tyler B."/>
            <person name="van West P."/>
            <person name="Dieguez-Uribeondo J."/>
            <person name="Young S.K."/>
            <person name="Zeng Q."/>
            <person name="Gargeya S."/>
            <person name="Fitzgerald M."/>
            <person name="Abouelleil A."/>
            <person name="Alvarado L."/>
            <person name="Chapman S.B."/>
            <person name="Gainer-Dewar J."/>
            <person name="Goldberg J."/>
            <person name="Griggs A."/>
            <person name="Gujja S."/>
            <person name="Hansen M."/>
            <person name="Howarth C."/>
            <person name="Imamovic A."/>
            <person name="Ireland A."/>
            <person name="Larimer J."/>
            <person name="McCowan C."/>
            <person name="Murphy C."/>
            <person name="Pearson M."/>
            <person name="Poon T.W."/>
            <person name="Priest M."/>
            <person name="Roberts A."/>
            <person name="Saif S."/>
            <person name="Shea T."/>
            <person name="Sykes S."/>
            <person name="Wortman J."/>
            <person name="Nusbaum C."/>
            <person name="Birren B."/>
        </authorList>
    </citation>
    <scope>NUCLEOTIDE SEQUENCE [LARGE SCALE GENOMIC DNA]</scope>
    <source>
        <strain evidence="2">NJM9701</strain>
    </source>
</reference>
<feature type="region of interest" description="Disordered" evidence="1">
    <location>
        <begin position="122"/>
        <end position="152"/>
    </location>
</feature>
<dbReference type="RefSeq" id="XP_008862187.1">
    <property type="nucleotide sequence ID" value="XM_008863965.1"/>
</dbReference>
<accession>A0A024URA2</accession>
<dbReference type="PROSITE" id="PS50096">
    <property type="entry name" value="IQ"/>
    <property type="match status" value="1"/>
</dbReference>
<protein>
    <submittedName>
        <fullName evidence="2">Uncharacterized protein</fullName>
    </submittedName>
</protein>
<gene>
    <name evidence="2" type="ORF">H310_00976</name>
</gene>
<feature type="compositionally biased region" description="Polar residues" evidence="1">
    <location>
        <begin position="181"/>
        <end position="190"/>
    </location>
</feature>
<organism evidence="2">
    <name type="scientific">Aphanomyces invadans</name>
    <dbReference type="NCBI Taxonomy" id="157072"/>
    <lineage>
        <taxon>Eukaryota</taxon>
        <taxon>Sar</taxon>
        <taxon>Stramenopiles</taxon>
        <taxon>Oomycota</taxon>
        <taxon>Saprolegniomycetes</taxon>
        <taxon>Saprolegniales</taxon>
        <taxon>Verrucalvaceae</taxon>
        <taxon>Aphanomyces</taxon>
    </lineage>
</organism>
<dbReference type="EMBL" id="KI913953">
    <property type="protein sequence ID" value="ETW08382.1"/>
    <property type="molecule type" value="Genomic_DNA"/>
</dbReference>